<dbReference type="Proteomes" id="UP001430953">
    <property type="component" value="Unassembled WGS sequence"/>
</dbReference>
<feature type="compositionally biased region" description="Polar residues" evidence="1">
    <location>
        <begin position="132"/>
        <end position="152"/>
    </location>
</feature>
<feature type="compositionally biased region" description="Polar residues" evidence="1">
    <location>
        <begin position="160"/>
        <end position="186"/>
    </location>
</feature>
<gene>
    <name evidence="2" type="ORF">PUN28_006065</name>
</gene>
<evidence type="ECO:0000313" key="3">
    <source>
        <dbReference type="Proteomes" id="UP001430953"/>
    </source>
</evidence>
<organism evidence="2 3">
    <name type="scientific">Cardiocondyla obscurior</name>
    <dbReference type="NCBI Taxonomy" id="286306"/>
    <lineage>
        <taxon>Eukaryota</taxon>
        <taxon>Metazoa</taxon>
        <taxon>Ecdysozoa</taxon>
        <taxon>Arthropoda</taxon>
        <taxon>Hexapoda</taxon>
        <taxon>Insecta</taxon>
        <taxon>Pterygota</taxon>
        <taxon>Neoptera</taxon>
        <taxon>Endopterygota</taxon>
        <taxon>Hymenoptera</taxon>
        <taxon>Apocrita</taxon>
        <taxon>Aculeata</taxon>
        <taxon>Formicoidea</taxon>
        <taxon>Formicidae</taxon>
        <taxon>Myrmicinae</taxon>
        <taxon>Cardiocondyla</taxon>
    </lineage>
</organism>
<evidence type="ECO:0000313" key="2">
    <source>
        <dbReference type="EMBL" id="KAL0123991.1"/>
    </source>
</evidence>
<proteinExistence type="predicted"/>
<keyword evidence="3" id="KW-1185">Reference proteome</keyword>
<comment type="caution">
    <text evidence="2">The sequence shown here is derived from an EMBL/GenBank/DDBJ whole genome shotgun (WGS) entry which is preliminary data.</text>
</comment>
<sequence>MSRISYQNNRNSTNTTMQNVRQDVNVIQRQANSNQQVFLEKPVCCCVTCLNKTKHTFVPQSQCNIQTQYDQNIPPNQNLQIPQQRLTKQHSEFYKNVPTSSNTNNLLQRTEDIKSQVEDRTQQKASYTNMQDSYNKISNPCNESQNTYNNAKSLPLPESSMLQNTTSLQEANKVSKSISKTNSAPH</sequence>
<accession>A0AAW2GD29</accession>
<reference evidence="2 3" key="1">
    <citation type="submission" date="2023-03" db="EMBL/GenBank/DDBJ databases">
        <title>High recombination rates correlate with genetic variation in Cardiocondyla obscurior ants.</title>
        <authorList>
            <person name="Errbii M."/>
        </authorList>
    </citation>
    <scope>NUCLEOTIDE SEQUENCE [LARGE SCALE GENOMIC DNA]</scope>
    <source>
        <strain evidence="2">Alpha-2009</strain>
        <tissue evidence="2">Whole body</tissue>
    </source>
</reference>
<dbReference type="EMBL" id="JADYXP020000005">
    <property type="protein sequence ID" value="KAL0123991.1"/>
    <property type="molecule type" value="Genomic_DNA"/>
</dbReference>
<dbReference type="AlphaFoldDB" id="A0AAW2GD29"/>
<protein>
    <submittedName>
        <fullName evidence="2">Uncharacterized protein</fullName>
    </submittedName>
</protein>
<evidence type="ECO:0000256" key="1">
    <source>
        <dbReference type="SAM" id="MobiDB-lite"/>
    </source>
</evidence>
<feature type="region of interest" description="Disordered" evidence="1">
    <location>
        <begin position="132"/>
        <end position="186"/>
    </location>
</feature>
<name>A0AAW2GD29_9HYME</name>